<dbReference type="AlphaFoldDB" id="A0A075NXR9"/>
<dbReference type="eggNOG" id="ENOG503493R">
    <property type="taxonomic scope" value="Bacteria"/>
</dbReference>
<name>A0A075NXR9_9ALTE</name>
<dbReference type="RefSeq" id="WP_044056440.1">
    <property type="nucleotide sequence ID" value="NZ_CBCSKJ010000010.1"/>
</dbReference>
<evidence type="ECO:0000313" key="2">
    <source>
        <dbReference type="EMBL" id="AIF98248.1"/>
    </source>
</evidence>
<keyword evidence="3" id="KW-1185">Reference proteome</keyword>
<keyword evidence="1" id="KW-0812">Transmembrane</keyword>
<evidence type="ECO:0000313" key="3">
    <source>
        <dbReference type="Proteomes" id="UP000056090"/>
    </source>
</evidence>
<reference evidence="2 3" key="1">
    <citation type="submission" date="2014-06" db="EMBL/GenBank/DDBJ databases">
        <title>Genomes of Alteromonas australica, a world apart.</title>
        <authorList>
            <person name="Gonzaga A."/>
            <person name="Lopez-Perez M."/>
            <person name="Rodriguez-Valera F."/>
        </authorList>
    </citation>
    <scope>NUCLEOTIDE SEQUENCE [LARGE SCALE GENOMIC DNA]</scope>
    <source>
        <strain evidence="2 3">H 17</strain>
    </source>
</reference>
<keyword evidence="1" id="KW-1133">Transmembrane helix</keyword>
<evidence type="ECO:0000256" key="1">
    <source>
        <dbReference type="SAM" id="Phobius"/>
    </source>
</evidence>
<dbReference type="EMBL" id="CP008849">
    <property type="protein sequence ID" value="AIF98248.1"/>
    <property type="molecule type" value="Genomic_DNA"/>
</dbReference>
<proteinExistence type="predicted"/>
<protein>
    <submittedName>
        <fullName evidence="2">Uncharacterized protein</fullName>
    </submittedName>
</protein>
<accession>A0A075NXR9</accession>
<feature type="transmembrane region" description="Helical" evidence="1">
    <location>
        <begin position="21"/>
        <end position="40"/>
    </location>
</feature>
<gene>
    <name evidence="2" type="ORF">EP13_05755</name>
</gene>
<sequence>MKQRFNKQTLIRWKVYIDRSKMYIGYIQFLLIIFVFINSLEDNPVSQFVVNRPLLAVPLILTLFVVCSLILGYLDSKLGFREEEIRNHAHSNPVLRKIQLSIDELSVKVDKIDKDRGNGNNEL</sequence>
<organism evidence="2 3">
    <name type="scientific">Alteromonas australica</name>
    <dbReference type="NCBI Taxonomy" id="589873"/>
    <lineage>
        <taxon>Bacteria</taxon>
        <taxon>Pseudomonadati</taxon>
        <taxon>Pseudomonadota</taxon>
        <taxon>Gammaproteobacteria</taxon>
        <taxon>Alteromonadales</taxon>
        <taxon>Alteromonadaceae</taxon>
        <taxon>Alteromonas/Salinimonas group</taxon>
        <taxon>Alteromonas</taxon>
    </lineage>
</organism>
<dbReference type="Proteomes" id="UP000056090">
    <property type="component" value="Chromosome"/>
</dbReference>
<dbReference type="KEGG" id="aal:EP13_05755"/>
<keyword evidence="1" id="KW-0472">Membrane</keyword>
<dbReference type="GeneID" id="78254433"/>
<feature type="transmembrane region" description="Helical" evidence="1">
    <location>
        <begin position="55"/>
        <end position="74"/>
    </location>
</feature>